<evidence type="ECO:0000313" key="2">
    <source>
        <dbReference type="Proteomes" id="UP001239111"/>
    </source>
</evidence>
<reference evidence="1" key="1">
    <citation type="submission" date="2023-04" db="EMBL/GenBank/DDBJ databases">
        <title>A chromosome-level genome assembly of the parasitoid wasp Eretmocerus hayati.</title>
        <authorList>
            <person name="Zhong Y."/>
            <person name="Liu S."/>
            <person name="Liu Y."/>
        </authorList>
    </citation>
    <scope>NUCLEOTIDE SEQUENCE</scope>
    <source>
        <strain evidence="1">ZJU_SS_LIU_2023</strain>
    </source>
</reference>
<protein>
    <submittedName>
        <fullName evidence="1">Uncharacterized protein</fullName>
    </submittedName>
</protein>
<accession>A0ACC2N3H9</accession>
<evidence type="ECO:0000313" key="1">
    <source>
        <dbReference type="EMBL" id="KAJ8665717.1"/>
    </source>
</evidence>
<comment type="caution">
    <text evidence="1">The sequence shown here is derived from an EMBL/GenBank/DDBJ whole genome shotgun (WGS) entry which is preliminary data.</text>
</comment>
<proteinExistence type="predicted"/>
<organism evidence="1 2">
    <name type="scientific">Eretmocerus hayati</name>
    <dbReference type="NCBI Taxonomy" id="131215"/>
    <lineage>
        <taxon>Eukaryota</taxon>
        <taxon>Metazoa</taxon>
        <taxon>Ecdysozoa</taxon>
        <taxon>Arthropoda</taxon>
        <taxon>Hexapoda</taxon>
        <taxon>Insecta</taxon>
        <taxon>Pterygota</taxon>
        <taxon>Neoptera</taxon>
        <taxon>Endopterygota</taxon>
        <taxon>Hymenoptera</taxon>
        <taxon>Apocrita</taxon>
        <taxon>Proctotrupomorpha</taxon>
        <taxon>Chalcidoidea</taxon>
        <taxon>Aphelinidae</taxon>
        <taxon>Aphelininae</taxon>
        <taxon>Eretmocerus</taxon>
    </lineage>
</organism>
<keyword evidence="2" id="KW-1185">Reference proteome</keyword>
<dbReference type="Proteomes" id="UP001239111">
    <property type="component" value="Chromosome 4"/>
</dbReference>
<sequence>MRPLHGSHLAYTAPADRFCIFGSIVADARLEIYQEEVDVVLPMEEVSPEKEGIEVLYDANNPLLDAQDPLAEDEQDPVFQRYEGILDEPITSAREDLVDLVHRAYADAIGNLRAEIAGAEARRVAERQPLESRLQEFRSEILDMLSNARVEGRAELGCRAKQTTWKQVVEPSRRHGNRLQSQAVDIGVFFHHRESGKSSTFALACGVLPAT</sequence>
<dbReference type="EMBL" id="CM056744">
    <property type="protein sequence ID" value="KAJ8665717.1"/>
    <property type="molecule type" value="Genomic_DNA"/>
</dbReference>
<name>A0ACC2N3H9_9HYME</name>
<gene>
    <name evidence="1" type="ORF">QAD02_007379</name>
</gene>